<proteinExistence type="predicted"/>
<reference evidence="2" key="2">
    <citation type="submission" date="2020-05" db="UniProtKB">
        <authorList>
            <consortium name="EnsemblMetazoa"/>
        </authorList>
    </citation>
    <scope>IDENTIFICATION</scope>
    <source>
        <strain evidence="2">IAEA</strain>
    </source>
</reference>
<sequence>MTKAQQWEMPKTRDNNTEISSQQDEPNNISSSDGSDIVAARITQTRREKFPFIVHVLYTLHWLVETYGPYHHVPTNGKLKVLREASKLLKRFIICSLERGEEMHITKRSPQGNSLWCILEMSIASDWQITKNVAY</sequence>
<feature type="region of interest" description="Disordered" evidence="1">
    <location>
        <begin position="1"/>
        <end position="35"/>
    </location>
</feature>
<reference evidence="3" key="1">
    <citation type="submission" date="2014-03" db="EMBL/GenBank/DDBJ databases">
        <authorList>
            <person name="Aksoy S."/>
            <person name="Warren W."/>
            <person name="Wilson R.K."/>
        </authorList>
    </citation>
    <scope>NUCLEOTIDE SEQUENCE [LARGE SCALE GENOMIC DNA]</scope>
    <source>
        <strain evidence="3">IAEA</strain>
    </source>
</reference>
<evidence type="ECO:0000313" key="3">
    <source>
        <dbReference type="Proteomes" id="UP000092445"/>
    </source>
</evidence>
<keyword evidence="3" id="KW-1185">Reference proteome</keyword>
<dbReference type="AlphaFoldDB" id="A0A1A9ZK08"/>
<protein>
    <submittedName>
        <fullName evidence="2">Uncharacterized protein</fullName>
    </submittedName>
</protein>
<evidence type="ECO:0000256" key="1">
    <source>
        <dbReference type="SAM" id="MobiDB-lite"/>
    </source>
</evidence>
<dbReference type="EnsemblMetazoa" id="GPAI017259-RA">
    <property type="protein sequence ID" value="GPAI017259-PA"/>
    <property type="gene ID" value="GPAI017259"/>
</dbReference>
<dbReference type="Proteomes" id="UP000092445">
    <property type="component" value="Unassembled WGS sequence"/>
</dbReference>
<name>A0A1A9ZK08_GLOPL</name>
<feature type="compositionally biased region" description="Polar residues" evidence="1">
    <location>
        <begin position="17"/>
        <end position="34"/>
    </location>
</feature>
<evidence type="ECO:0000313" key="2">
    <source>
        <dbReference type="EnsemblMetazoa" id="GPAI017259-PA"/>
    </source>
</evidence>
<accession>A0A1A9ZK08</accession>
<dbReference type="VEuPathDB" id="VectorBase:GPAI017259"/>
<organism evidence="2 3">
    <name type="scientific">Glossina pallidipes</name>
    <name type="common">Tsetse fly</name>
    <dbReference type="NCBI Taxonomy" id="7398"/>
    <lineage>
        <taxon>Eukaryota</taxon>
        <taxon>Metazoa</taxon>
        <taxon>Ecdysozoa</taxon>
        <taxon>Arthropoda</taxon>
        <taxon>Hexapoda</taxon>
        <taxon>Insecta</taxon>
        <taxon>Pterygota</taxon>
        <taxon>Neoptera</taxon>
        <taxon>Endopterygota</taxon>
        <taxon>Diptera</taxon>
        <taxon>Brachycera</taxon>
        <taxon>Muscomorpha</taxon>
        <taxon>Hippoboscoidea</taxon>
        <taxon>Glossinidae</taxon>
        <taxon>Glossina</taxon>
    </lineage>
</organism>